<dbReference type="PROSITE" id="PS00028">
    <property type="entry name" value="ZINC_FINGER_C2H2_1"/>
    <property type="match status" value="2"/>
</dbReference>
<dbReference type="EMBL" id="OA564269">
    <property type="protein sequence ID" value="CAD7193543.1"/>
    <property type="molecule type" value="Genomic_DNA"/>
</dbReference>
<organism evidence="4">
    <name type="scientific">Timema douglasi</name>
    <name type="common">Walking stick</name>
    <dbReference type="NCBI Taxonomy" id="61478"/>
    <lineage>
        <taxon>Eukaryota</taxon>
        <taxon>Metazoa</taxon>
        <taxon>Ecdysozoa</taxon>
        <taxon>Arthropoda</taxon>
        <taxon>Hexapoda</taxon>
        <taxon>Insecta</taxon>
        <taxon>Pterygota</taxon>
        <taxon>Neoptera</taxon>
        <taxon>Polyneoptera</taxon>
        <taxon>Phasmatodea</taxon>
        <taxon>Timematodea</taxon>
        <taxon>Timematoidea</taxon>
        <taxon>Timematidae</taxon>
        <taxon>Timema</taxon>
    </lineage>
</organism>
<name>A0A7R8V8F2_TIMDO</name>
<dbReference type="InterPro" id="IPR013087">
    <property type="entry name" value="Znf_C2H2_type"/>
</dbReference>
<keyword evidence="1" id="KW-0479">Metal-binding</keyword>
<keyword evidence="1" id="KW-0862">Zinc</keyword>
<accession>A0A7R8V8F2</accession>
<evidence type="ECO:0000259" key="3">
    <source>
        <dbReference type="PROSITE" id="PS50157"/>
    </source>
</evidence>
<reference evidence="4" key="1">
    <citation type="submission" date="2020-11" db="EMBL/GenBank/DDBJ databases">
        <authorList>
            <person name="Tran Van P."/>
        </authorList>
    </citation>
    <scope>NUCLEOTIDE SEQUENCE</scope>
</reference>
<dbReference type="GO" id="GO:0008270">
    <property type="term" value="F:zinc ion binding"/>
    <property type="evidence" value="ECO:0007669"/>
    <property type="project" value="UniProtKB-KW"/>
</dbReference>
<feature type="region of interest" description="Disordered" evidence="2">
    <location>
        <begin position="115"/>
        <end position="135"/>
    </location>
</feature>
<protein>
    <recommendedName>
        <fullName evidence="3">C2H2-type domain-containing protein</fullName>
    </recommendedName>
</protein>
<feature type="domain" description="C2H2-type" evidence="3">
    <location>
        <begin position="94"/>
        <end position="121"/>
    </location>
</feature>
<feature type="region of interest" description="Disordered" evidence="2">
    <location>
        <begin position="59"/>
        <end position="89"/>
    </location>
</feature>
<evidence type="ECO:0000256" key="2">
    <source>
        <dbReference type="SAM" id="MobiDB-lite"/>
    </source>
</evidence>
<proteinExistence type="predicted"/>
<evidence type="ECO:0000313" key="4">
    <source>
        <dbReference type="EMBL" id="CAD7193543.1"/>
    </source>
</evidence>
<keyword evidence="1" id="KW-0863">Zinc-finger</keyword>
<dbReference type="PROSITE" id="PS50157">
    <property type="entry name" value="ZINC_FINGER_C2H2_2"/>
    <property type="match status" value="1"/>
</dbReference>
<dbReference type="SMART" id="SM00355">
    <property type="entry name" value="ZnF_C2H2"/>
    <property type="match status" value="2"/>
</dbReference>
<dbReference type="SUPFAM" id="SSF57667">
    <property type="entry name" value="beta-beta-alpha zinc fingers"/>
    <property type="match status" value="1"/>
</dbReference>
<dbReference type="AlphaFoldDB" id="A0A7R8V8F2"/>
<evidence type="ECO:0000256" key="1">
    <source>
        <dbReference type="PROSITE-ProRule" id="PRU00042"/>
    </source>
</evidence>
<sequence>MVARSESMFGCYDSYSYRLWSLANVFQTYQFPKAGPDDYFIKCPQCQKGYPGFQALKEHVEAAHPAPDSQGGAPASPLGGPPSPGPVVGPGGSYACSQCSASFLNKDQLEKHELLHSPNAQVVSRLPSNRAGLTP</sequence>
<gene>
    <name evidence="4" type="ORF">TDIB3V08_LOCUS7</name>
</gene>
<dbReference type="Gene3D" id="3.30.160.60">
    <property type="entry name" value="Classic Zinc Finger"/>
    <property type="match status" value="1"/>
</dbReference>
<dbReference type="InterPro" id="IPR036236">
    <property type="entry name" value="Znf_C2H2_sf"/>
</dbReference>